<dbReference type="AlphaFoldDB" id="A0A2N0UKD1"/>
<keyword evidence="2 3" id="KW-0067">ATP-binding</keyword>
<name>A0A2N0UKD1_9FIRM</name>
<dbReference type="CDD" id="cd01127">
    <property type="entry name" value="TrwB_TraG_TraD_VirD4"/>
    <property type="match status" value="1"/>
</dbReference>
<dbReference type="EMBL" id="NNSR01000070">
    <property type="protein sequence ID" value="PKD27431.1"/>
    <property type="molecule type" value="Genomic_DNA"/>
</dbReference>
<dbReference type="Pfam" id="PF01935">
    <property type="entry name" value="DUF87"/>
    <property type="match status" value="1"/>
</dbReference>
<evidence type="ECO:0000313" key="5">
    <source>
        <dbReference type="EMBL" id="PKD27431.1"/>
    </source>
</evidence>
<dbReference type="InterPro" id="IPR002543">
    <property type="entry name" value="FtsK_dom"/>
</dbReference>
<sequence>MRFDSSKLTVGVDLSILSQGVKVPVTVDFSSVPHMLIVAPSGSGKTYLLTYILGQIAKKSVKLILADFKGIDFIEFNDCRNYYKHNSVGEAVDCVFDELQNRMANASVNSEYEPIYLCIDEWSGFLSSLAVKKEQDNYKQKLANILMLGRGANIFIIMSLQRADSTYITGRDNFGNVVGLGTLSKESIAMVFNDNKEMIEPKSRGKGYLQTDGKPLREIVVPMLRNINDTKAVIKTALSR</sequence>
<accession>A0A2N0UKD1</accession>
<evidence type="ECO:0000256" key="2">
    <source>
        <dbReference type="ARBA" id="ARBA00022840"/>
    </source>
</evidence>
<reference evidence="5" key="1">
    <citation type="journal article" date="2018" name="Environ. Microbiol.">
        <title>Sporulation capability and amylosome conservation among diverse human colonic and rumen isolates of the keystone starch-degrader Ruminococcus bromii.</title>
        <authorList>
            <person name="Mukhopadhya I."/>
            <person name="Morais S."/>
            <person name="Laverde-Gomez J."/>
            <person name="Sheridan P.O."/>
            <person name="Walker A.W."/>
            <person name="Kelly W."/>
            <person name="Klieve A.V."/>
            <person name="Ouwerkerk D."/>
            <person name="Duncan S.H."/>
            <person name="Louis P."/>
            <person name="Koropatkin N."/>
            <person name="Cockburn D."/>
            <person name="Kibler R."/>
            <person name="Cooper P.J."/>
            <person name="Sandoval C."/>
            <person name="Crost E."/>
            <person name="Juge N."/>
            <person name="Bayer E.A."/>
            <person name="Flint H.J."/>
        </authorList>
    </citation>
    <scope>NUCLEOTIDE SEQUENCE [LARGE SCALE GENOMIC DNA]</scope>
    <source>
        <strain evidence="5">ATCC 27255</strain>
    </source>
</reference>
<feature type="domain" description="FtsK" evidence="4">
    <location>
        <begin position="22"/>
        <end position="189"/>
    </location>
</feature>
<dbReference type="GO" id="GO:0003677">
    <property type="term" value="F:DNA binding"/>
    <property type="evidence" value="ECO:0007669"/>
    <property type="project" value="InterPro"/>
</dbReference>
<dbReference type="PANTHER" id="PTHR22683:SF47">
    <property type="entry name" value="FTSK DOMAIN-CONTAINING PROTEIN YDCQ"/>
    <property type="match status" value="1"/>
</dbReference>
<dbReference type="InterPro" id="IPR050206">
    <property type="entry name" value="FtsK/SpoIIIE/SftA"/>
</dbReference>
<dbReference type="PROSITE" id="PS50901">
    <property type="entry name" value="FTSK"/>
    <property type="match status" value="1"/>
</dbReference>
<dbReference type="Gene3D" id="3.40.50.300">
    <property type="entry name" value="P-loop containing nucleotide triphosphate hydrolases"/>
    <property type="match status" value="1"/>
</dbReference>
<dbReference type="GO" id="GO:0005524">
    <property type="term" value="F:ATP binding"/>
    <property type="evidence" value="ECO:0007669"/>
    <property type="project" value="UniProtKB-UniRule"/>
</dbReference>
<dbReference type="Proteomes" id="UP000233425">
    <property type="component" value="Unassembled WGS sequence"/>
</dbReference>
<evidence type="ECO:0000256" key="3">
    <source>
        <dbReference type="PROSITE-ProRule" id="PRU00289"/>
    </source>
</evidence>
<keyword evidence="1 3" id="KW-0547">Nucleotide-binding</keyword>
<organism evidence="5 6">
    <name type="scientific">Ruminococcus bromii</name>
    <dbReference type="NCBI Taxonomy" id="40518"/>
    <lineage>
        <taxon>Bacteria</taxon>
        <taxon>Bacillati</taxon>
        <taxon>Bacillota</taxon>
        <taxon>Clostridia</taxon>
        <taxon>Eubacteriales</taxon>
        <taxon>Oscillospiraceae</taxon>
        <taxon>Ruminococcus</taxon>
    </lineage>
</organism>
<dbReference type="PANTHER" id="PTHR22683">
    <property type="entry name" value="SPORULATION PROTEIN RELATED"/>
    <property type="match status" value="1"/>
</dbReference>
<evidence type="ECO:0000313" key="6">
    <source>
        <dbReference type="Proteomes" id="UP000233425"/>
    </source>
</evidence>
<dbReference type="InterPro" id="IPR027417">
    <property type="entry name" value="P-loop_NTPase"/>
</dbReference>
<proteinExistence type="predicted"/>
<gene>
    <name evidence="5" type="ORF">RBATCC27255_01535</name>
</gene>
<feature type="binding site" evidence="3">
    <location>
        <begin position="39"/>
        <end position="46"/>
    </location>
    <ligand>
        <name>ATP</name>
        <dbReference type="ChEBI" id="CHEBI:30616"/>
    </ligand>
</feature>
<keyword evidence="6" id="KW-1185">Reference proteome</keyword>
<evidence type="ECO:0000256" key="1">
    <source>
        <dbReference type="ARBA" id="ARBA00022741"/>
    </source>
</evidence>
<comment type="caution">
    <text evidence="5">The sequence shown here is derived from an EMBL/GenBank/DDBJ whole genome shotgun (WGS) entry which is preliminary data.</text>
</comment>
<dbReference type="SUPFAM" id="SSF52540">
    <property type="entry name" value="P-loop containing nucleoside triphosphate hydrolases"/>
    <property type="match status" value="1"/>
</dbReference>
<protein>
    <submittedName>
        <fullName evidence="5">Type VII secretion protein EccCb</fullName>
    </submittedName>
</protein>
<evidence type="ECO:0000259" key="4">
    <source>
        <dbReference type="PROSITE" id="PS50901"/>
    </source>
</evidence>
<dbReference type="RefSeq" id="WP_169923300.1">
    <property type="nucleotide sequence ID" value="NZ_CABMMZ010000070.1"/>
</dbReference>
<dbReference type="InterPro" id="IPR002789">
    <property type="entry name" value="HerA_central"/>
</dbReference>